<dbReference type="EMBL" id="JAKZEL010000020">
    <property type="protein sequence ID" value="KAI4533994.1"/>
    <property type="molecule type" value="Genomic_DNA"/>
</dbReference>
<gene>
    <name evidence="2" type="ORF">MG293_017013</name>
</gene>
<comment type="caution">
    <text evidence="2">The sequence shown here is derived from an EMBL/GenBank/DDBJ whole genome shotgun (WGS) entry which is preliminary data.</text>
</comment>
<evidence type="ECO:0000256" key="1">
    <source>
        <dbReference type="SAM" id="Phobius"/>
    </source>
</evidence>
<evidence type="ECO:0000313" key="2">
    <source>
        <dbReference type="EMBL" id="KAI4533994.1"/>
    </source>
</evidence>
<dbReference type="AlphaFoldDB" id="A0AAD4Y3U2"/>
<feature type="transmembrane region" description="Helical" evidence="1">
    <location>
        <begin position="149"/>
        <end position="169"/>
    </location>
</feature>
<keyword evidence="1" id="KW-0472">Membrane</keyword>
<dbReference type="Proteomes" id="UP001214576">
    <property type="component" value="Unassembled WGS sequence"/>
</dbReference>
<name>A0AAD4Y3U2_OVIAM</name>
<organism evidence="2 3">
    <name type="scientific">Ovis ammon polii</name>
    <dbReference type="NCBI Taxonomy" id="230172"/>
    <lineage>
        <taxon>Eukaryota</taxon>
        <taxon>Metazoa</taxon>
        <taxon>Chordata</taxon>
        <taxon>Craniata</taxon>
        <taxon>Vertebrata</taxon>
        <taxon>Euteleostomi</taxon>
        <taxon>Mammalia</taxon>
        <taxon>Eutheria</taxon>
        <taxon>Laurasiatheria</taxon>
        <taxon>Artiodactyla</taxon>
        <taxon>Ruminantia</taxon>
        <taxon>Pecora</taxon>
        <taxon>Bovidae</taxon>
        <taxon>Caprinae</taxon>
        <taxon>Ovis</taxon>
    </lineage>
</organism>
<protein>
    <submittedName>
        <fullName evidence="2">Uncharacterized protein</fullName>
    </submittedName>
</protein>
<reference evidence="2" key="1">
    <citation type="submission" date="2022-03" db="EMBL/GenBank/DDBJ databases">
        <title>Genomic analyses of argali, domestic sheep and their hybrids provide insights into chromosomal evolution, heterosis and genetic basis of agronomic traits.</title>
        <authorList>
            <person name="Li M."/>
        </authorList>
    </citation>
    <scope>NUCLEOTIDE SEQUENCE</scope>
    <source>
        <strain evidence="2">CAU-MHL-2022a</strain>
        <tissue evidence="2">Skin</tissue>
    </source>
</reference>
<keyword evidence="1" id="KW-1133">Transmembrane helix</keyword>
<accession>A0AAD4Y3U2</accession>
<keyword evidence="1" id="KW-0812">Transmembrane</keyword>
<proteinExistence type="predicted"/>
<sequence>MRFRKVSQLQPVRRAGTEAMRSRETEVLFNCWLRFPTVTCTNRDHVCRLHVYTCHCTQHPGLCGAATHKPATLWTEEAFPIGPAAWTPPTGGPLPSSPELRLQGLLLRPSSCCTSPPLSLCFSAALQMDFEYAMAYSKGAFQNTISERIFRIHSGFAMLPNLILLFYFLKKVIL</sequence>
<evidence type="ECO:0000313" key="3">
    <source>
        <dbReference type="Proteomes" id="UP001214576"/>
    </source>
</evidence>
<keyword evidence="3" id="KW-1185">Reference proteome</keyword>